<reference evidence="1" key="1">
    <citation type="submission" date="2022-03" db="EMBL/GenBank/DDBJ databases">
        <title>Draft genome sequence of Aduncisulcus paluster, a free-living microaerophilic Fornicata.</title>
        <authorList>
            <person name="Yuyama I."/>
            <person name="Kume K."/>
            <person name="Tamura T."/>
            <person name="Inagaki Y."/>
            <person name="Hashimoto T."/>
        </authorList>
    </citation>
    <scope>NUCLEOTIDE SEQUENCE</scope>
    <source>
        <strain evidence="1">NY0171</strain>
    </source>
</reference>
<proteinExistence type="predicted"/>
<comment type="caution">
    <text evidence="1">The sequence shown here is derived from an EMBL/GenBank/DDBJ whole genome shotgun (WGS) entry which is preliminary data.</text>
</comment>
<accession>A0ABQ5KEU0</accession>
<dbReference type="Proteomes" id="UP001057375">
    <property type="component" value="Unassembled WGS sequence"/>
</dbReference>
<name>A0ABQ5KEU0_9EUKA</name>
<feature type="non-terminal residue" evidence="1">
    <location>
        <position position="1"/>
    </location>
</feature>
<evidence type="ECO:0000313" key="2">
    <source>
        <dbReference type="Proteomes" id="UP001057375"/>
    </source>
</evidence>
<organism evidence="1 2">
    <name type="scientific">Aduncisulcus paluster</name>
    <dbReference type="NCBI Taxonomy" id="2918883"/>
    <lineage>
        <taxon>Eukaryota</taxon>
        <taxon>Metamonada</taxon>
        <taxon>Carpediemonas-like organisms</taxon>
        <taxon>Aduncisulcus</taxon>
    </lineage>
</organism>
<dbReference type="EMBL" id="BQXS01001792">
    <property type="protein sequence ID" value="GKT31061.1"/>
    <property type="molecule type" value="Genomic_DNA"/>
</dbReference>
<keyword evidence="2" id="KW-1185">Reference proteome</keyword>
<feature type="non-terminal residue" evidence="1">
    <location>
        <position position="148"/>
    </location>
</feature>
<sequence length="148" mass="15628">DISLLFQLSELTSLDVSENKLCGVTDEIFTPFFTLSDIITITTGNESTSTAIDQDDAYCGYCSDSTPSVDPSSNVVGKEVWSGEYHTDCSIFSYRDYSNSGSNSGSGSVSSSGSEEPLTCVNFGSEVDTSSLTCLSGIESNPNTQCIG</sequence>
<gene>
    <name evidence="1" type="ORF">ADUPG1_001825</name>
</gene>
<evidence type="ECO:0000313" key="1">
    <source>
        <dbReference type="EMBL" id="GKT31061.1"/>
    </source>
</evidence>
<protein>
    <submittedName>
        <fullName evidence="1">Uncharacterized protein</fullName>
    </submittedName>
</protein>